<name>A0ABR2N4Y2_9ASPA</name>
<dbReference type="Proteomes" id="UP001412067">
    <property type="component" value="Unassembled WGS sequence"/>
</dbReference>
<dbReference type="InterPro" id="IPR015915">
    <property type="entry name" value="Kelch-typ_b-propeller"/>
</dbReference>
<sequence>MEVVVRLIREKLRIAQERYEKYTNRRRSELEFATQDLWVPSRFLRELVQPLTKQVLDFFPLSNLFYLVVFSRRYYFLGYASRFCLSVRQMLSDAARMCFGYLQHELEDTYQVRKRLRIRLTQRFFSAEFEQKRYSQECMGGDIGCSVFSTAVPLLPAFILDPTTSTWLRLPLASFLPPGFSAAAADAGIICFISDAPGPKRVLLCNPLSKLVAHLPPTPLPRLYPSVGFTAGPSSLSLILAGDDLISPFAVKNLTAECFHADGATGFYSPWSTVSQLPRLCNPDPARLVFSAGTFYCMSSSPFAVLAYDVAGNVWSKIQAPMRRFLRSPSLAVRGSSAVLIIAAVEKSKLSVPRSVRVWSLQPCAKAWAEVERMPPEIYRQFSEAEGGRGFEAVGHGDILAVTIKGSTDVLLFDFGRKEWRWAPPFPFSSTTSGELRGFAYEPRLATPAVGLIDSSSLSFQ</sequence>
<reference evidence="1 2" key="1">
    <citation type="journal article" date="2022" name="Nat. Plants">
        <title>Genomes of leafy and leafless Platanthera orchids illuminate the evolution of mycoheterotrophy.</title>
        <authorList>
            <person name="Li M.H."/>
            <person name="Liu K.W."/>
            <person name="Li Z."/>
            <person name="Lu H.C."/>
            <person name="Ye Q.L."/>
            <person name="Zhang D."/>
            <person name="Wang J.Y."/>
            <person name="Li Y.F."/>
            <person name="Zhong Z.M."/>
            <person name="Liu X."/>
            <person name="Yu X."/>
            <person name="Liu D.K."/>
            <person name="Tu X.D."/>
            <person name="Liu B."/>
            <person name="Hao Y."/>
            <person name="Liao X.Y."/>
            <person name="Jiang Y.T."/>
            <person name="Sun W.H."/>
            <person name="Chen J."/>
            <person name="Chen Y.Q."/>
            <person name="Ai Y."/>
            <person name="Zhai J.W."/>
            <person name="Wu S.S."/>
            <person name="Zhou Z."/>
            <person name="Hsiao Y.Y."/>
            <person name="Wu W.L."/>
            <person name="Chen Y.Y."/>
            <person name="Lin Y.F."/>
            <person name="Hsu J.L."/>
            <person name="Li C.Y."/>
            <person name="Wang Z.W."/>
            <person name="Zhao X."/>
            <person name="Zhong W.Y."/>
            <person name="Ma X.K."/>
            <person name="Ma L."/>
            <person name="Huang J."/>
            <person name="Chen G.Z."/>
            <person name="Huang M.Z."/>
            <person name="Huang L."/>
            <person name="Peng D.H."/>
            <person name="Luo Y.B."/>
            <person name="Zou S.Q."/>
            <person name="Chen S.P."/>
            <person name="Lan S."/>
            <person name="Tsai W.C."/>
            <person name="Van de Peer Y."/>
            <person name="Liu Z.J."/>
        </authorList>
    </citation>
    <scope>NUCLEOTIDE SEQUENCE [LARGE SCALE GENOMIC DNA]</scope>
    <source>
        <tissue evidence="1">Flower</tissue>
    </source>
</reference>
<protein>
    <submittedName>
        <fullName evidence="1">Protein UNUSUAL FLORAL ORGANS</fullName>
    </submittedName>
</protein>
<dbReference type="Gene3D" id="2.120.10.80">
    <property type="entry name" value="Kelch-type beta propeller"/>
    <property type="match status" value="1"/>
</dbReference>
<proteinExistence type="predicted"/>
<evidence type="ECO:0000313" key="2">
    <source>
        <dbReference type="Proteomes" id="UP001412067"/>
    </source>
</evidence>
<organism evidence="1 2">
    <name type="scientific">Platanthera guangdongensis</name>
    <dbReference type="NCBI Taxonomy" id="2320717"/>
    <lineage>
        <taxon>Eukaryota</taxon>
        <taxon>Viridiplantae</taxon>
        <taxon>Streptophyta</taxon>
        <taxon>Embryophyta</taxon>
        <taxon>Tracheophyta</taxon>
        <taxon>Spermatophyta</taxon>
        <taxon>Magnoliopsida</taxon>
        <taxon>Liliopsida</taxon>
        <taxon>Asparagales</taxon>
        <taxon>Orchidaceae</taxon>
        <taxon>Orchidoideae</taxon>
        <taxon>Orchideae</taxon>
        <taxon>Orchidinae</taxon>
        <taxon>Platanthera</taxon>
    </lineage>
</organism>
<dbReference type="SUPFAM" id="SSF117281">
    <property type="entry name" value="Kelch motif"/>
    <property type="match status" value="1"/>
</dbReference>
<accession>A0ABR2N4Y2</accession>
<evidence type="ECO:0000313" key="1">
    <source>
        <dbReference type="EMBL" id="KAK8971184.1"/>
    </source>
</evidence>
<dbReference type="PANTHER" id="PTHR31672:SF12">
    <property type="entry name" value="F-BOX DOMAIN-CONTAINING PROTEIN"/>
    <property type="match status" value="1"/>
</dbReference>
<comment type="caution">
    <text evidence="1">The sequence shown here is derived from an EMBL/GenBank/DDBJ whole genome shotgun (WGS) entry which is preliminary data.</text>
</comment>
<dbReference type="InterPro" id="IPR050796">
    <property type="entry name" value="SCF_F-box_component"/>
</dbReference>
<dbReference type="PANTHER" id="PTHR31672">
    <property type="entry name" value="BNACNNG10540D PROTEIN"/>
    <property type="match status" value="1"/>
</dbReference>
<dbReference type="EMBL" id="JBBWWR010000001">
    <property type="protein sequence ID" value="KAK8971184.1"/>
    <property type="molecule type" value="Genomic_DNA"/>
</dbReference>
<gene>
    <name evidence="1" type="primary">UFO</name>
    <name evidence="1" type="ORF">KSP40_PGU022574</name>
</gene>
<keyword evidence="2" id="KW-1185">Reference proteome</keyword>